<feature type="compositionally biased region" description="Acidic residues" evidence="1">
    <location>
        <begin position="41"/>
        <end position="50"/>
    </location>
</feature>
<dbReference type="EMBL" id="CP099420">
    <property type="protein sequence ID" value="USW50908.1"/>
    <property type="molecule type" value="Genomic_DNA"/>
</dbReference>
<feature type="compositionally biased region" description="Basic and acidic residues" evidence="1">
    <location>
        <begin position="1"/>
        <end position="17"/>
    </location>
</feature>
<gene>
    <name evidence="2" type="ORF">Slin15195_G042270</name>
</gene>
<dbReference type="AlphaFoldDB" id="A0A9Q9ARM2"/>
<proteinExistence type="predicted"/>
<evidence type="ECO:0000256" key="1">
    <source>
        <dbReference type="SAM" id="MobiDB-lite"/>
    </source>
</evidence>
<accession>A0A9Q9ARM2</accession>
<dbReference type="Proteomes" id="UP001056384">
    <property type="component" value="Chromosome 3"/>
</dbReference>
<sequence length="152" mass="16450">MKHDYHRDMTTPDERRLASSKPSMSPARRIKYRASSSPNADGDESDDDTVPSEISHVEENNSNSVGQLSNRLWGPQTPGPSNAGSDDRAMQCKRAGDAASHRSLPASHAHMFAGGSLLTPPELRVSTRERTASAAEVDGILDKFADGTLFED</sequence>
<name>A0A9Q9ARM2_9PEZI</name>
<reference evidence="2" key="1">
    <citation type="submission" date="2022-06" db="EMBL/GenBank/DDBJ databases">
        <title>Complete genome sequences of two strains of the flax pathogen Septoria linicola.</title>
        <authorList>
            <person name="Lapalu N."/>
            <person name="Simon A."/>
            <person name="Demenou B."/>
            <person name="Paumier D."/>
            <person name="Guillot M.-P."/>
            <person name="Gout L."/>
            <person name="Valade R."/>
        </authorList>
    </citation>
    <scope>NUCLEOTIDE SEQUENCE</scope>
    <source>
        <strain evidence="2">SE15195</strain>
    </source>
</reference>
<feature type="compositionally biased region" description="Basic and acidic residues" evidence="1">
    <location>
        <begin position="85"/>
        <end position="100"/>
    </location>
</feature>
<protein>
    <submittedName>
        <fullName evidence="2">Uncharacterized protein</fullName>
    </submittedName>
</protein>
<evidence type="ECO:0000313" key="2">
    <source>
        <dbReference type="EMBL" id="USW50908.1"/>
    </source>
</evidence>
<feature type="compositionally biased region" description="Polar residues" evidence="1">
    <location>
        <begin position="60"/>
        <end position="70"/>
    </location>
</feature>
<feature type="region of interest" description="Disordered" evidence="1">
    <location>
        <begin position="1"/>
        <end position="132"/>
    </location>
</feature>
<organism evidence="2 3">
    <name type="scientific">Septoria linicola</name>
    <dbReference type="NCBI Taxonomy" id="215465"/>
    <lineage>
        <taxon>Eukaryota</taxon>
        <taxon>Fungi</taxon>
        <taxon>Dikarya</taxon>
        <taxon>Ascomycota</taxon>
        <taxon>Pezizomycotina</taxon>
        <taxon>Dothideomycetes</taxon>
        <taxon>Dothideomycetidae</taxon>
        <taxon>Mycosphaerellales</taxon>
        <taxon>Mycosphaerellaceae</taxon>
        <taxon>Septoria</taxon>
    </lineage>
</organism>
<evidence type="ECO:0000313" key="3">
    <source>
        <dbReference type="Proteomes" id="UP001056384"/>
    </source>
</evidence>
<keyword evidence="3" id="KW-1185">Reference proteome</keyword>